<dbReference type="PANTHER" id="PTHR43477">
    <property type="entry name" value="DIHYDROANTICAPSIN 7-DEHYDROGENASE"/>
    <property type="match status" value="1"/>
</dbReference>
<dbReference type="AlphaFoldDB" id="A0A6L8LQ36"/>
<evidence type="ECO:0000313" key="4">
    <source>
        <dbReference type="EMBL" id="MYM58167.1"/>
    </source>
</evidence>
<evidence type="ECO:0000256" key="1">
    <source>
        <dbReference type="ARBA" id="ARBA00006484"/>
    </source>
</evidence>
<dbReference type="RefSeq" id="WP_160926778.1">
    <property type="nucleotide sequence ID" value="NZ_WWEU01000001.1"/>
</dbReference>
<dbReference type="GO" id="GO:0019290">
    <property type="term" value="P:siderophore biosynthetic process"/>
    <property type="evidence" value="ECO:0007669"/>
    <property type="project" value="InterPro"/>
</dbReference>
<dbReference type="InterPro" id="IPR036291">
    <property type="entry name" value="NAD(P)-bd_dom_sf"/>
</dbReference>
<protein>
    <recommendedName>
        <fullName evidence="3">2,3-dihydro-2,3-dihydroxybenzoate dehydrogenase</fullName>
        <ecNumber evidence="3">1.3.1.28</ecNumber>
    </recommendedName>
</protein>
<dbReference type="PRINTS" id="PR01397">
    <property type="entry name" value="DHBDHDRGNASE"/>
</dbReference>
<dbReference type="Proteomes" id="UP000478571">
    <property type="component" value="Unassembled WGS sequence"/>
</dbReference>
<dbReference type="FunFam" id="3.40.50.720:FF:000084">
    <property type="entry name" value="Short-chain dehydrogenase reductase"/>
    <property type="match status" value="1"/>
</dbReference>
<dbReference type="InterPro" id="IPR020904">
    <property type="entry name" value="Sc_DH/Rdtase_CS"/>
</dbReference>
<dbReference type="EC" id="1.3.1.28" evidence="3"/>
<evidence type="ECO:0000256" key="2">
    <source>
        <dbReference type="ARBA" id="ARBA00023002"/>
    </source>
</evidence>
<dbReference type="InterPro" id="IPR002347">
    <property type="entry name" value="SDR_fam"/>
</dbReference>
<keyword evidence="5" id="KW-1185">Reference proteome</keyword>
<gene>
    <name evidence="4" type="ORF">GTG28_02930</name>
</gene>
<dbReference type="NCBIfam" id="TIGR04316">
    <property type="entry name" value="dhbA_paeA"/>
    <property type="match status" value="1"/>
</dbReference>
<accession>A0A6L8LQ36</accession>
<evidence type="ECO:0000313" key="5">
    <source>
        <dbReference type="Proteomes" id="UP000478571"/>
    </source>
</evidence>
<organism evidence="4 5">
    <name type="scientific">Vibrio tetraodonis subsp. pristinus</name>
    <dbReference type="NCBI Taxonomy" id="2695891"/>
    <lineage>
        <taxon>Bacteria</taxon>
        <taxon>Pseudomonadati</taxon>
        <taxon>Pseudomonadota</taxon>
        <taxon>Gammaproteobacteria</taxon>
        <taxon>Vibrionales</taxon>
        <taxon>Vibrionaceae</taxon>
        <taxon>Vibrio</taxon>
    </lineage>
</organism>
<dbReference type="InterPro" id="IPR051122">
    <property type="entry name" value="SDR_DHRS6-like"/>
</dbReference>
<dbReference type="SUPFAM" id="SSF51735">
    <property type="entry name" value="NAD(P)-binding Rossmann-fold domains"/>
    <property type="match status" value="1"/>
</dbReference>
<dbReference type="Gene3D" id="3.40.50.720">
    <property type="entry name" value="NAD(P)-binding Rossmann-like Domain"/>
    <property type="match status" value="1"/>
</dbReference>
<dbReference type="PROSITE" id="PS00061">
    <property type="entry name" value="ADH_SHORT"/>
    <property type="match status" value="1"/>
</dbReference>
<dbReference type="GO" id="GO:0008667">
    <property type="term" value="F:2,3-dihydro-2,3-dihydroxybenzoate dehydrogenase activity"/>
    <property type="evidence" value="ECO:0007669"/>
    <property type="project" value="UniProtKB-UniRule"/>
</dbReference>
<dbReference type="EMBL" id="WWEU01000001">
    <property type="protein sequence ID" value="MYM58167.1"/>
    <property type="molecule type" value="Genomic_DNA"/>
</dbReference>
<sequence>MLLENKNVLLVGAATGIGLSVLESLLREGARVTVADKQIELLVSNTERLAHAYPDKFACHWLDLSNQEEVTERVEVWQKQCPFDHLVCCAGMLHVGALHELPMEVVKQTFDVNTFGVLALMRSVASSMKFRKTGTMVIVGSNAANTPRHSIGAYGASKAALHMMVKCMGIELAPFGIRCNIVSPGSTDTPMQRQLWTESYGETEVIAGDSSQFRLGIPLAKLAEPQDIANAILFLLSDAAGHITMHDLRVDGGATLDN</sequence>
<reference evidence="4 5" key="1">
    <citation type="submission" date="2020-01" db="EMBL/GenBank/DDBJ databases">
        <title>Draft Genome Sequence of Vibrio sp. strain OCN044, Isolated from a Healthy Coral at Palmyra Atoll.</title>
        <authorList>
            <person name="Videau P."/>
            <person name="Loughran R."/>
            <person name="Esquivel A."/>
            <person name="Deadmond M."/>
            <person name="Paddock B.E."/>
            <person name="Saw J.H."/>
            <person name="Ushijima B."/>
        </authorList>
    </citation>
    <scope>NUCLEOTIDE SEQUENCE [LARGE SCALE GENOMIC DNA]</scope>
    <source>
        <strain evidence="4 5">OCN044</strain>
    </source>
</reference>
<evidence type="ECO:0000256" key="3">
    <source>
        <dbReference type="NCBIfam" id="TIGR04316"/>
    </source>
</evidence>
<keyword evidence="2 4" id="KW-0560">Oxidoreductase</keyword>
<dbReference type="NCBIfam" id="NF006074">
    <property type="entry name" value="PRK08220.1"/>
    <property type="match status" value="1"/>
</dbReference>
<proteinExistence type="inferred from homology"/>
<dbReference type="Pfam" id="PF13561">
    <property type="entry name" value="adh_short_C2"/>
    <property type="match status" value="1"/>
</dbReference>
<name>A0A6L8LQ36_9VIBR</name>
<comment type="caution">
    <text evidence="4">The sequence shown here is derived from an EMBL/GenBank/DDBJ whole genome shotgun (WGS) entry which is preliminary data.</text>
</comment>
<comment type="similarity">
    <text evidence="1">Belongs to the short-chain dehydrogenases/reductases (SDR) family.</text>
</comment>
<dbReference type="PANTHER" id="PTHR43477:SF1">
    <property type="entry name" value="DIHYDROANTICAPSIN 7-DEHYDROGENASE"/>
    <property type="match status" value="1"/>
</dbReference>
<dbReference type="InterPro" id="IPR003560">
    <property type="entry name" value="DHB_DH"/>
</dbReference>